<organism evidence="2 4">
    <name type="scientific">Rotaria magnacalcarata</name>
    <dbReference type="NCBI Taxonomy" id="392030"/>
    <lineage>
        <taxon>Eukaryota</taxon>
        <taxon>Metazoa</taxon>
        <taxon>Spiralia</taxon>
        <taxon>Gnathifera</taxon>
        <taxon>Rotifera</taxon>
        <taxon>Eurotatoria</taxon>
        <taxon>Bdelloidea</taxon>
        <taxon>Philodinida</taxon>
        <taxon>Philodinidae</taxon>
        <taxon>Rotaria</taxon>
    </lineage>
</organism>
<protein>
    <recommendedName>
        <fullName evidence="1">Dynamin N-terminal domain-containing protein</fullName>
    </recommendedName>
</protein>
<dbReference type="CDD" id="cd00882">
    <property type="entry name" value="Ras_like_GTPase"/>
    <property type="match status" value="1"/>
</dbReference>
<dbReference type="EMBL" id="CAJNRE010004515">
    <property type="protein sequence ID" value="CAF2035130.1"/>
    <property type="molecule type" value="Genomic_DNA"/>
</dbReference>
<evidence type="ECO:0000313" key="4">
    <source>
        <dbReference type="Proteomes" id="UP000663834"/>
    </source>
</evidence>
<dbReference type="Proteomes" id="UP000663824">
    <property type="component" value="Unassembled WGS sequence"/>
</dbReference>
<proteinExistence type="predicted"/>
<dbReference type="Proteomes" id="UP000663834">
    <property type="component" value="Unassembled WGS sequence"/>
</dbReference>
<evidence type="ECO:0000313" key="2">
    <source>
        <dbReference type="EMBL" id="CAF1657391.1"/>
    </source>
</evidence>
<accession>A0A816FAB3</accession>
<dbReference type="EMBL" id="CAJNOW010017421">
    <property type="protein sequence ID" value="CAF1657391.1"/>
    <property type="molecule type" value="Genomic_DNA"/>
</dbReference>
<dbReference type="Gene3D" id="3.40.50.300">
    <property type="entry name" value="P-loop containing nucleotide triphosphate hydrolases"/>
    <property type="match status" value="1"/>
</dbReference>
<dbReference type="SUPFAM" id="SSF52540">
    <property type="entry name" value="P-loop containing nucleoside triphosphate hydrolases"/>
    <property type="match status" value="1"/>
</dbReference>
<dbReference type="OrthoDB" id="9986237at2759"/>
<dbReference type="Pfam" id="PF00350">
    <property type="entry name" value="Dynamin_N"/>
    <property type="match status" value="1"/>
</dbReference>
<evidence type="ECO:0000313" key="3">
    <source>
        <dbReference type="EMBL" id="CAF2035130.1"/>
    </source>
</evidence>
<dbReference type="InterPro" id="IPR027417">
    <property type="entry name" value="P-loop_NTPase"/>
</dbReference>
<comment type="caution">
    <text evidence="2">The sequence shown here is derived from an EMBL/GenBank/DDBJ whole genome shotgun (WGS) entry which is preliminary data.</text>
</comment>
<dbReference type="InterPro" id="IPR045063">
    <property type="entry name" value="Dynamin_N"/>
</dbReference>
<name>A0A816FAB3_9BILA</name>
<reference evidence="2" key="1">
    <citation type="submission" date="2021-02" db="EMBL/GenBank/DDBJ databases">
        <authorList>
            <person name="Nowell W R."/>
        </authorList>
    </citation>
    <scope>NUCLEOTIDE SEQUENCE</scope>
</reference>
<dbReference type="AlphaFoldDB" id="A0A816FAB3"/>
<feature type="domain" description="Dynamin N-terminal" evidence="1">
    <location>
        <begin position="58"/>
        <end position="202"/>
    </location>
</feature>
<gene>
    <name evidence="2" type="ORF">KQP761_LOCUS31270</name>
    <name evidence="3" type="ORF">MBJ925_LOCUS10562</name>
</gene>
<evidence type="ECO:0000259" key="1">
    <source>
        <dbReference type="Pfam" id="PF00350"/>
    </source>
</evidence>
<sequence>MPSEYNMEKRAKNKTIAVTSAVTIGANNLRTSQIECSNNNPSFIANYVENKLQEFTFIVCGAPRTGKSTLVNAIIGRDVAPTGPGSAPITLESTCYELNGTLPEITDRQTSEKYIDAQHFRINIWDTKGITTWDSSIVDIVRQKNPMCVILCASPGSFANNEFIRELINECINFNILIVLVCTNQWNGSDESRQAVMKEFDNLLKSYNQEIKEENGIHYYGNVGLTSLVNSVEYINRRLEIEKPNKAIGSLLFGIMKSLNSDKLLGWCYTVMENDGFWSQMQTEVQDFFAGKFMYGKSILWSLSRGKTWFRN</sequence>